<dbReference type="GO" id="GO:0017004">
    <property type="term" value="P:cytochrome complex assembly"/>
    <property type="evidence" value="ECO:0007669"/>
    <property type="project" value="UniProtKB-KW"/>
</dbReference>
<dbReference type="Pfam" id="PF11412">
    <property type="entry name" value="DsbD_N"/>
    <property type="match status" value="1"/>
</dbReference>
<evidence type="ECO:0000313" key="11">
    <source>
        <dbReference type="Proteomes" id="UP000631034"/>
    </source>
</evidence>
<comment type="caution">
    <text evidence="10">The sequence shown here is derived from an EMBL/GenBank/DDBJ whole genome shotgun (WGS) entry which is preliminary data.</text>
</comment>
<dbReference type="PANTHER" id="PTHR32234">
    <property type="entry name" value="THIOL:DISULFIDE INTERCHANGE PROTEIN DSBD"/>
    <property type="match status" value="1"/>
</dbReference>
<evidence type="ECO:0000256" key="2">
    <source>
        <dbReference type="ARBA" id="ARBA00022692"/>
    </source>
</evidence>
<feature type="chain" id="PRO_5035151356" evidence="7">
    <location>
        <begin position="20"/>
        <end position="726"/>
    </location>
</feature>
<evidence type="ECO:0000256" key="3">
    <source>
        <dbReference type="ARBA" id="ARBA00022748"/>
    </source>
</evidence>
<organism evidence="10 11">
    <name type="scientific">Phaeovibrio sulfidiphilus</name>
    <dbReference type="NCBI Taxonomy" id="1220600"/>
    <lineage>
        <taxon>Bacteria</taxon>
        <taxon>Pseudomonadati</taxon>
        <taxon>Pseudomonadota</taxon>
        <taxon>Alphaproteobacteria</taxon>
        <taxon>Rhodospirillales</taxon>
        <taxon>Rhodospirillaceae</taxon>
        <taxon>Phaeovibrio</taxon>
    </lineage>
</organism>
<reference evidence="10" key="1">
    <citation type="submission" date="2020-10" db="EMBL/GenBank/DDBJ databases">
        <title>Genome sequence of the unusual species of purple photosynthetic bacteria, Phaeovibrio sulfidiphilus DSM 23193, type strain.</title>
        <authorList>
            <person name="Kyndt J.A."/>
            <person name="Meyer T.E."/>
        </authorList>
    </citation>
    <scope>NUCLEOTIDE SEQUENCE</scope>
    <source>
        <strain evidence="10">DSM 23193</strain>
    </source>
</reference>
<dbReference type="InterPro" id="IPR003834">
    <property type="entry name" value="Cyt_c_assmbl_TM_dom"/>
</dbReference>
<dbReference type="Pfam" id="PF02683">
    <property type="entry name" value="DsbD_TM"/>
    <property type="match status" value="1"/>
</dbReference>
<sequence>MLILLAGLLVSLPATGLAAADSDSASAWSDSPEARVRLTAATRTLGAQTDSLLGVEFDLKPGWNIYWRDPGDAGLPPEFDWSGSKNLADARVLWPVPRRFSFAGMETAGYEGHVILPVVATIPDPAKALDLSLALDYLTCNDIQCVPRNARLHLVIPPGRKGSTAPEPSAQAQSLARAMALVPGTGSSHGLTITEAVIEPGGVVRIRVRSATPLSAPDLFLDSPAALTFEPPSILVNADATEAVIRARRYGDLTLEDVTLDALVTDGPRGVETPVHTDTEAIPVDAAPPDFHALGRAGAPAASQPERTGGLLGLLLIAGTALLGGFILNLMPCVLPVLSLKILGVLTHAGQDRTAARRSFLATSAGIVFSFLLLAVLAIGLKAAGAAAGWGIQFQHPIFLAGMALVLTLFTANLWGLFEIPVPALAGRLGAGAGAGKGRSPLAGAFATGAFATLMATPCSAPFLGTAIGFALSSGPGQTLVIFGLLGVGMALPYLLLGLKPSMTGFLPKPGPWMLWLRAVLGVALFATTAWLLFVLNALVGLGWTVTLGSFLVSVLLCLWAFRDSHPLVRLSTVVCAFLLVYGIAQTGRSLLGWGFAPPGQDTRAKTTEWRPFSDNALKTLLAQGEVVLVDVTADWCVTCQVNKAAVLERGAVETAINTRRIRALRADWTKPDPAISEYLARFGRYGIPFNAVYGPGAPQGIPLPELLTEKNVMDAIDRAESGGRP</sequence>
<feature type="transmembrane region" description="Helical" evidence="6">
    <location>
        <begin position="568"/>
        <end position="585"/>
    </location>
</feature>
<dbReference type="InterPro" id="IPR036249">
    <property type="entry name" value="Thioredoxin-like_sf"/>
</dbReference>
<feature type="domain" description="Thiol:disulfide interchange protein DsbD N-terminal" evidence="9">
    <location>
        <begin position="45"/>
        <end position="154"/>
    </location>
</feature>
<dbReference type="GO" id="GO:0045454">
    <property type="term" value="P:cell redox homeostasis"/>
    <property type="evidence" value="ECO:0007669"/>
    <property type="project" value="TreeGrafter"/>
</dbReference>
<feature type="domain" description="Cytochrome C biogenesis protein transmembrane" evidence="8">
    <location>
        <begin position="315"/>
        <end position="533"/>
    </location>
</feature>
<feature type="transmembrane region" description="Helical" evidence="6">
    <location>
        <begin position="542"/>
        <end position="562"/>
    </location>
</feature>
<dbReference type="PANTHER" id="PTHR32234:SF3">
    <property type="entry name" value="SUPPRESSION OF COPPER SENSITIVITY PROTEIN"/>
    <property type="match status" value="1"/>
</dbReference>
<feature type="signal peptide" evidence="7">
    <location>
        <begin position="1"/>
        <end position="19"/>
    </location>
</feature>
<protein>
    <submittedName>
        <fullName evidence="10">Thioredoxin family protein</fullName>
    </submittedName>
</protein>
<dbReference type="Gene3D" id="3.40.30.10">
    <property type="entry name" value="Glutaredoxin"/>
    <property type="match status" value="1"/>
</dbReference>
<feature type="transmembrane region" description="Helical" evidence="6">
    <location>
        <begin position="359"/>
        <end position="392"/>
    </location>
</feature>
<evidence type="ECO:0000259" key="8">
    <source>
        <dbReference type="Pfam" id="PF02683"/>
    </source>
</evidence>
<dbReference type="Proteomes" id="UP000631034">
    <property type="component" value="Unassembled WGS sequence"/>
</dbReference>
<dbReference type="GO" id="GO:0015035">
    <property type="term" value="F:protein-disulfide reductase activity"/>
    <property type="evidence" value="ECO:0007669"/>
    <property type="project" value="TreeGrafter"/>
</dbReference>
<dbReference type="RefSeq" id="WP_192533277.1">
    <property type="nucleotide sequence ID" value="NZ_JACZHT010000001.1"/>
</dbReference>
<evidence type="ECO:0000313" key="10">
    <source>
        <dbReference type="EMBL" id="MBE1236416.1"/>
    </source>
</evidence>
<feature type="transmembrane region" description="Helical" evidence="6">
    <location>
        <begin position="311"/>
        <end position="338"/>
    </location>
</feature>
<keyword evidence="5 6" id="KW-0472">Membrane</keyword>
<accession>A0A8J6YN71</accession>
<evidence type="ECO:0000256" key="4">
    <source>
        <dbReference type="ARBA" id="ARBA00022989"/>
    </source>
</evidence>
<dbReference type="Pfam" id="PF13899">
    <property type="entry name" value="Thioredoxin_7"/>
    <property type="match status" value="1"/>
</dbReference>
<dbReference type="InterPro" id="IPR035671">
    <property type="entry name" value="DsbD_gamma"/>
</dbReference>
<keyword evidence="3" id="KW-0201">Cytochrome c-type biogenesis</keyword>
<gene>
    <name evidence="10" type="ORF">IHV25_01945</name>
</gene>
<evidence type="ECO:0000256" key="6">
    <source>
        <dbReference type="SAM" id="Phobius"/>
    </source>
</evidence>
<feature type="transmembrane region" description="Helical" evidence="6">
    <location>
        <begin position="398"/>
        <end position="418"/>
    </location>
</feature>
<dbReference type="AlphaFoldDB" id="A0A8J6YN71"/>
<keyword evidence="4 6" id="KW-1133">Transmembrane helix</keyword>
<name>A0A8J6YN71_9PROT</name>
<evidence type="ECO:0000259" key="9">
    <source>
        <dbReference type="Pfam" id="PF11412"/>
    </source>
</evidence>
<evidence type="ECO:0000256" key="7">
    <source>
        <dbReference type="SAM" id="SignalP"/>
    </source>
</evidence>
<keyword evidence="2 6" id="KW-0812">Transmembrane</keyword>
<dbReference type="InterPro" id="IPR028250">
    <property type="entry name" value="DsbDN"/>
</dbReference>
<dbReference type="CDD" id="cd02953">
    <property type="entry name" value="DsbDgamma"/>
    <property type="match status" value="1"/>
</dbReference>
<feature type="transmembrane region" description="Helical" evidence="6">
    <location>
        <begin position="516"/>
        <end position="535"/>
    </location>
</feature>
<proteinExistence type="predicted"/>
<dbReference type="EMBL" id="JACZHT010000001">
    <property type="protein sequence ID" value="MBE1236416.1"/>
    <property type="molecule type" value="Genomic_DNA"/>
</dbReference>
<comment type="subcellular location">
    <subcellularLocation>
        <location evidence="1">Membrane</location>
        <topology evidence="1">Multi-pass membrane protein</topology>
    </subcellularLocation>
</comment>
<keyword evidence="7" id="KW-0732">Signal</keyword>
<dbReference type="SUPFAM" id="SSF52833">
    <property type="entry name" value="Thioredoxin-like"/>
    <property type="match status" value="1"/>
</dbReference>
<dbReference type="GO" id="GO:0016020">
    <property type="term" value="C:membrane"/>
    <property type="evidence" value="ECO:0007669"/>
    <property type="project" value="UniProtKB-SubCell"/>
</dbReference>
<evidence type="ECO:0000256" key="1">
    <source>
        <dbReference type="ARBA" id="ARBA00004141"/>
    </source>
</evidence>
<feature type="transmembrane region" description="Helical" evidence="6">
    <location>
        <begin position="479"/>
        <end position="496"/>
    </location>
</feature>
<keyword evidence="11" id="KW-1185">Reference proteome</keyword>
<evidence type="ECO:0000256" key="5">
    <source>
        <dbReference type="ARBA" id="ARBA00023136"/>
    </source>
</evidence>